<dbReference type="PANTHER" id="PTHR34693:SF1">
    <property type="entry name" value="PROTEIN PAR32"/>
    <property type="match status" value="1"/>
</dbReference>
<dbReference type="AlphaFoldDB" id="A0A1V2LHH0"/>
<sequence length="209" mass="22885">MSLNAVVSTGRGGAGNMVGNRVEADKADEVIMTEEEFKRYNSSHHLNRHQHQHQHHHYDHHHDQGDGHDHSGSNSHGTVGHKPNKVYEPTIDEDKTYHHDATGKIYASSGRGGAGNITKFEKPPSALVQDGERQEIGLSPVFSTGRGGAGNIHKADRATKTKVTLESELSEQLSPIHSTPSRKSRGSRGGCENGEERVGFLGKLKKFFK</sequence>
<protein>
    <submittedName>
        <fullName evidence="2">Protein PAR32</fullName>
    </submittedName>
</protein>
<dbReference type="PANTHER" id="PTHR34693">
    <property type="entry name" value="PROTEIN PAR32"/>
    <property type="match status" value="1"/>
</dbReference>
<feature type="region of interest" description="Disordered" evidence="1">
    <location>
        <begin position="166"/>
        <end position="195"/>
    </location>
</feature>
<gene>
    <name evidence="2" type="ORF">BOH78_4312</name>
</gene>
<evidence type="ECO:0000313" key="3">
    <source>
        <dbReference type="Proteomes" id="UP000189274"/>
    </source>
</evidence>
<dbReference type="EMBL" id="MQVM01000029">
    <property type="protein sequence ID" value="ONH71734.1"/>
    <property type="molecule type" value="Genomic_DNA"/>
</dbReference>
<organism evidence="2 3">
    <name type="scientific">Pichia kudriavzevii</name>
    <name type="common">Yeast</name>
    <name type="synonym">Issatchenkia orientalis</name>
    <dbReference type="NCBI Taxonomy" id="4909"/>
    <lineage>
        <taxon>Eukaryota</taxon>
        <taxon>Fungi</taxon>
        <taxon>Dikarya</taxon>
        <taxon>Ascomycota</taxon>
        <taxon>Saccharomycotina</taxon>
        <taxon>Pichiomycetes</taxon>
        <taxon>Pichiales</taxon>
        <taxon>Pichiaceae</taxon>
        <taxon>Pichia</taxon>
    </lineage>
</organism>
<dbReference type="VEuPathDB" id="FungiDB:C5L36_0A06630"/>
<feature type="region of interest" description="Disordered" evidence="1">
    <location>
        <begin position="44"/>
        <end position="87"/>
    </location>
</feature>
<evidence type="ECO:0000313" key="2">
    <source>
        <dbReference type="EMBL" id="ONH71734.1"/>
    </source>
</evidence>
<dbReference type="Proteomes" id="UP000189274">
    <property type="component" value="Unassembled WGS sequence"/>
</dbReference>
<feature type="compositionally biased region" description="Basic residues" evidence="1">
    <location>
        <begin position="44"/>
        <end position="59"/>
    </location>
</feature>
<feature type="compositionally biased region" description="Basic and acidic residues" evidence="1">
    <location>
        <begin position="60"/>
        <end position="71"/>
    </location>
</feature>
<reference evidence="3" key="1">
    <citation type="journal article" date="2017" name="Genome Announc.">
        <title>Genome sequences of Cyberlindnera fabianii 65, Pichia kudriavzevii 129, and Saccharomyces cerevisiae 131 isolated from fermented masau fruits in Zimbabwe.</title>
        <authorList>
            <person name="van Rijswijck I.M.H."/>
            <person name="Derks M.F.L."/>
            <person name="Abee T."/>
            <person name="de Ridder D."/>
            <person name="Smid E.J."/>
        </authorList>
    </citation>
    <scope>NUCLEOTIDE SEQUENCE [LARGE SCALE GENOMIC DNA]</scope>
    <source>
        <strain evidence="3">129</strain>
    </source>
</reference>
<proteinExistence type="predicted"/>
<dbReference type="InterPro" id="IPR053203">
    <property type="entry name" value="Cisplatin_resist-associated"/>
</dbReference>
<evidence type="ECO:0000256" key="1">
    <source>
        <dbReference type="SAM" id="MobiDB-lite"/>
    </source>
</evidence>
<accession>A0A1V2LHH0</accession>
<feature type="compositionally biased region" description="Polar residues" evidence="1">
    <location>
        <begin position="170"/>
        <end position="179"/>
    </location>
</feature>
<name>A0A1V2LHH0_PICKU</name>
<dbReference type="Pfam" id="PF12223">
    <property type="entry name" value="DUF3602"/>
    <property type="match status" value="1"/>
</dbReference>
<comment type="caution">
    <text evidence="2">The sequence shown here is derived from an EMBL/GenBank/DDBJ whole genome shotgun (WGS) entry which is preliminary data.</text>
</comment>
<dbReference type="InterPro" id="IPR022024">
    <property type="entry name" value="DUF3602"/>
</dbReference>